<protein>
    <submittedName>
        <fullName evidence="2">Uncharacterized protein</fullName>
    </submittedName>
</protein>
<sequence>MSLVNSQVSLNNEGSKNSIDMVRGGHGSYRSRMNESGIEAEIHTLCDGGLLMQACQLPLQTKLSELRSSIARRSLSELEMFTKDGEHMDIPKRKSTINERIVEISMKDERAFEAF</sequence>
<proteinExistence type="predicted"/>
<dbReference type="Proteomes" id="UP000323000">
    <property type="component" value="Chromosome 12"/>
</dbReference>
<evidence type="ECO:0000256" key="1">
    <source>
        <dbReference type="SAM" id="MobiDB-lite"/>
    </source>
</evidence>
<name>A0A5C7GVV0_9ROSI</name>
<dbReference type="EMBL" id="VAHF01000012">
    <property type="protein sequence ID" value="TXG48635.1"/>
    <property type="molecule type" value="Genomic_DNA"/>
</dbReference>
<organism evidence="2 3">
    <name type="scientific">Acer yangbiense</name>
    <dbReference type="NCBI Taxonomy" id="1000413"/>
    <lineage>
        <taxon>Eukaryota</taxon>
        <taxon>Viridiplantae</taxon>
        <taxon>Streptophyta</taxon>
        <taxon>Embryophyta</taxon>
        <taxon>Tracheophyta</taxon>
        <taxon>Spermatophyta</taxon>
        <taxon>Magnoliopsida</taxon>
        <taxon>eudicotyledons</taxon>
        <taxon>Gunneridae</taxon>
        <taxon>Pentapetalae</taxon>
        <taxon>rosids</taxon>
        <taxon>malvids</taxon>
        <taxon>Sapindales</taxon>
        <taxon>Sapindaceae</taxon>
        <taxon>Hippocastanoideae</taxon>
        <taxon>Acereae</taxon>
        <taxon>Acer</taxon>
    </lineage>
</organism>
<accession>A0A5C7GVV0</accession>
<keyword evidence="3" id="KW-1185">Reference proteome</keyword>
<feature type="compositionally biased region" description="Polar residues" evidence="1">
    <location>
        <begin position="1"/>
        <end position="18"/>
    </location>
</feature>
<comment type="caution">
    <text evidence="2">The sequence shown here is derived from an EMBL/GenBank/DDBJ whole genome shotgun (WGS) entry which is preliminary data.</text>
</comment>
<gene>
    <name evidence="2" type="ORF">EZV62_024510</name>
</gene>
<evidence type="ECO:0000313" key="2">
    <source>
        <dbReference type="EMBL" id="TXG48635.1"/>
    </source>
</evidence>
<evidence type="ECO:0000313" key="3">
    <source>
        <dbReference type="Proteomes" id="UP000323000"/>
    </source>
</evidence>
<dbReference type="AlphaFoldDB" id="A0A5C7GVV0"/>
<feature type="region of interest" description="Disordered" evidence="1">
    <location>
        <begin position="1"/>
        <end position="28"/>
    </location>
</feature>
<dbReference type="OrthoDB" id="1746279at2759"/>
<reference evidence="3" key="1">
    <citation type="journal article" date="2019" name="Gigascience">
        <title>De novo genome assembly of the endangered Acer yangbiense, a plant species with extremely small populations endemic to Yunnan Province, China.</title>
        <authorList>
            <person name="Yang J."/>
            <person name="Wariss H.M."/>
            <person name="Tao L."/>
            <person name="Zhang R."/>
            <person name="Yun Q."/>
            <person name="Hollingsworth P."/>
            <person name="Dao Z."/>
            <person name="Luo G."/>
            <person name="Guo H."/>
            <person name="Ma Y."/>
            <person name="Sun W."/>
        </authorList>
    </citation>
    <scope>NUCLEOTIDE SEQUENCE [LARGE SCALE GENOMIC DNA]</scope>
    <source>
        <strain evidence="3">cv. Malutang</strain>
    </source>
</reference>